<dbReference type="AlphaFoldDB" id="A0A914SAZ4"/>
<evidence type="ECO:0000256" key="1">
    <source>
        <dbReference type="SAM" id="Phobius"/>
    </source>
</evidence>
<proteinExistence type="predicted"/>
<keyword evidence="1" id="KW-0472">Membrane</keyword>
<keyword evidence="2" id="KW-1185">Reference proteome</keyword>
<evidence type="ECO:0000313" key="3">
    <source>
        <dbReference type="WBParaSite" id="PEQ_0001129101-mRNA-1"/>
    </source>
</evidence>
<feature type="transmembrane region" description="Helical" evidence="1">
    <location>
        <begin position="20"/>
        <end position="36"/>
    </location>
</feature>
<keyword evidence="1" id="KW-0812">Transmembrane</keyword>
<sequence length="72" mass="8458">MKIFHLDASHRWVFPDFEKVIWVAVCSYYFFVVFTERDRIHLTIGLLTVTQRSSAKIIELDRSICSTTTSCQ</sequence>
<keyword evidence="1" id="KW-1133">Transmembrane helix</keyword>
<reference evidence="3" key="1">
    <citation type="submission" date="2022-11" db="UniProtKB">
        <authorList>
            <consortium name="WormBaseParasite"/>
        </authorList>
    </citation>
    <scope>IDENTIFICATION</scope>
</reference>
<dbReference type="Proteomes" id="UP000887564">
    <property type="component" value="Unplaced"/>
</dbReference>
<accession>A0A914SAZ4</accession>
<name>A0A914SAZ4_PAREQ</name>
<protein>
    <submittedName>
        <fullName evidence="3">Uncharacterized protein</fullName>
    </submittedName>
</protein>
<organism evidence="2 3">
    <name type="scientific">Parascaris equorum</name>
    <name type="common">Equine roundworm</name>
    <dbReference type="NCBI Taxonomy" id="6256"/>
    <lineage>
        <taxon>Eukaryota</taxon>
        <taxon>Metazoa</taxon>
        <taxon>Ecdysozoa</taxon>
        <taxon>Nematoda</taxon>
        <taxon>Chromadorea</taxon>
        <taxon>Rhabditida</taxon>
        <taxon>Spirurina</taxon>
        <taxon>Ascaridomorpha</taxon>
        <taxon>Ascaridoidea</taxon>
        <taxon>Ascarididae</taxon>
        <taxon>Parascaris</taxon>
    </lineage>
</organism>
<dbReference type="WBParaSite" id="PEQ_0001129101-mRNA-1">
    <property type="protein sequence ID" value="PEQ_0001129101-mRNA-1"/>
    <property type="gene ID" value="PEQ_0001129101"/>
</dbReference>
<evidence type="ECO:0000313" key="2">
    <source>
        <dbReference type="Proteomes" id="UP000887564"/>
    </source>
</evidence>